<comment type="subcellular location">
    <subcellularLocation>
        <location evidence="1">Cytoplasm</location>
    </subcellularLocation>
</comment>
<proteinExistence type="inferred from homology"/>
<protein>
    <recommendedName>
        <fullName evidence="7">Protein-L-isoaspartate O-methyltransferase</fullName>
        <ecNumber evidence="7">2.1.1.77</ecNumber>
    </recommendedName>
</protein>
<dbReference type="Gene3D" id="3.40.50.150">
    <property type="entry name" value="Vaccinia Virus protein VP39"/>
    <property type="match status" value="1"/>
</dbReference>
<evidence type="ECO:0000313" key="8">
    <source>
        <dbReference type="EMBL" id="TMW69677.1"/>
    </source>
</evidence>
<dbReference type="GO" id="GO:0005737">
    <property type="term" value="C:cytoplasm"/>
    <property type="evidence" value="ECO:0007669"/>
    <property type="project" value="UniProtKB-SubCell"/>
</dbReference>
<keyword evidence="9" id="KW-1185">Reference proteome</keyword>
<gene>
    <name evidence="8" type="ORF">Poli38472_001833</name>
</gene>
<dbReference type="NCBIfam" id="TIGR00080">
    <property type="entry name" value="pimt"/>
    <property type="match status" value="1"/>
</dbReference>
<evidence type="ECO:0000256" key="5">
    <source>
        <dbReference type="ARBA" id="ARBA00022679"/>
    </source>
</evidence>
<reference evidence="8" key="1">
    <citation type="submission" date="2019-03" db="EMBL/GenBank/DDBJ databases">
        <title>Long read genome sequence of the mycoparasitic Pythium oligandrum ATCC 38472 isolated from sugarbeet rhizosphere.</title>
        <authorList>
            <person name="Gaulin E."/>
        </authorList>
    </citation>
    <scope>NUCLEOTIDE SEQUENCE</scope>
    <source>
        <strain evidence="8">ATCC 38472_TT</strain>
    </source>
</reference>
<evidence type="ECO:0000256" key="3">
    <source>
        <dbReference type="ARBA" id="ARBA00022490"/>
    </source>
</evidence>
<keyword evidence="5 7" id="KW-0808">Transferase</keyword>
<evidence type="ECO:0000256" key="2">
    <source>
        <dbReference type="ARBA" id="ARBA00005369"/>
    </source>
</evidence>
<evidence type="ECO:0000256" key="4">
    <source>
        <dbReference type="ARBA" id="ARBA00022603"/>
    </source>
</evidence>
<evidence type="ECO:0000256" key="7">
    <source>
        <dbReference type="RuleBase" id="RU003802"/>
    </source>
</evidence>
<dbReference type="PANTHER" id="PTHR11579">
    <property type="entry name" value="PROTEIN-L-ISOASPARTATE O-METHYLTRANSFERASE"/>
    <property type="match status" value="1"/>
</dbReference>
<accession>A0A8K1FS54</accession>
<dbReference type="AlphaFoldDB" id="A0A8K1FS54"/>
<dbReference type="GO" id="GO:0032259">
    <property type="term" value="P:methylation"/>
    <property type="evidence" value="ECO:0007669"/>
    <property type="project" value="UniProtKB-KW"/>
</dbReference>
<evidence type="ECO:0000256" key="1">
    <source>
        <dbReference type="ARBA" id="ARBA00004496"/>
    </source>
</evidence>
<dbReference type="GO" id="GO:0004719">
    <property type="term" value="F:protein-L-isoaspartate (D-aspartate) O-methyltransferase activity"/>
    <property type="evidence" value="ECO:0007669"/>
    <property type="project" value="UniProtKB-UniRule"/>
</dbReference>
<dbReference type="FunFam" id="3.40.50.150:FF:000556">
    <property type="entry name" value="Probable protein-L-isoaspartate O-methyltransferase"/>
    <property type="match status" value="1"/>
</dbReference>
<comment type="similarity">
    <text evidence="2 7">Belongs to the methyltransferase superfamily. L-isoaspartyl/D-aspartyl protein methyltransferase family.</text>
</comment>
<dbReference type="SUPFAM" id="SSF53335">
    <property type="entry name" value="S-adenosyl-L-methionine-dependent methyltransferases"/>
    <property type="match status" value="1"/>
</dbReference>
<evidence type="ECO:0000313" key="9">
    <source>
        <dbReference type="Proteomes" id="UP000794436"/>
    </source>
</evidence>
<dbReference type="Pfam" id="PF01135">
    <property type="entry name" value="PCMT"/>
    <property type="match status" value="1"/>
</dbReference>
<dbReference type="OrthoDB" id="73890at2759"/>
<dbReference type="CDD" id="cd02440">
    <property type="entry name" value="AdoMet_MTases"/>
    <property type="match status" value="1"/>
</dbReference>
<evidence type="ECO:0000256" key="6">
    <source>
        <dbReference type="ARBA" id="ARBA00022691"/>
    </source>
</evidence>
<organism evidence="8 9">
    <name type="scientific">Pythium oligandrum</name>
    <name type="common">Mycoparasitic fungus</name>
    <dbReference type="NCBI Taxonomy" id="41045"/>
    <lineage>
        <taxon>Eukaryota</taxon>
        <taxon>Sar</taxon>
        <taxon>Stramenopiles</taxon>
        <taxon>Oomycota</taxon>
        <taxon>Peronosporomycetes</taxon>
        <taxon>Pythiales</taxon>
        <taxon>Pythiaceae</taxon>
        <taxon>Pythium</taxon>
    </lineage>
</organism>
<sequence length="238" mass="25903">MSFWPCSSSSNEGLVQNLLRTGAIQSPEVFEAMKKVDRAKYMGMNSPQSEPISPLRAYCDAPHPIGYNQTISAPHMHAHALELGWAAVKDVAHPRILDVGAGSGYLTACFGRLIEDKPGSVFGLELVSPLVQFARDNLQHADGDLMEKGVVSIHHGNGWDGLPNDGPFHYIHVGAAAETPPQGLMEQLANGGRLVVPVDEDRGGQMLVEITRNGNVFSQRKLMSVCYVPLVRPRKHSM</sequence>
<dbReference type="InterPro" id="IPR000682">
    <property type="entry name" value="PCMT"/>
</dbReference>
<comment type="catalytic activity">
    <reaction evidence="7">
        <text>[protein]-L-isoaspartate + S-adenosyl-L-methionine = [protein]-L-isoaspartate alpha-methyl ester + S-adenosyl-L-homocysteine</text>
        <dbReference type="Rhea" id="RHEA:12705"/>
        <dbReference type="Rhea" id="RHEA-COMP:12143"/>
        <dbReference type="Rhea" id="RHEA-COMP:12144"/>
        <dbReference type="ChEBI" id="CHEBI:57856"/>
        <dbReference type="ChEBI" id="CHEBI:59789"/>
        <dbReference type="ChEBI" id="CHEBI:90596"/>
        <dbReference type="ChEBI" id="CHEBI:90598"/>
        <dbReference type="EC" id="2.1.1.77"/>
    </reaction>
</comment>
<keyword evidence="6 7" id="KW-0949">S-adenosyl-L-methionine</keyword>
<dbReference type="InterPro" id="IPR029063">
    <property type="entry name" value="SAM-dependent_MTases_sf"/>
</dbReference>
<dbReference type="PROSITE" id="PS01279">
    <property type="entry name" value="PCMT"/>
    <property type="match status" value="1"/>
</dbReference>
<dbReference type="EC" id="2.1.1.77" evidence="7"/>
<dbReference type="PANTHER" id="PTHR11579:SF0">
    <property type="entry name" value="PROTEIN-L-ISOASPARTATE(D-ASPARTATE) O-METHYLTRANSFERASE"/>
    <property type="match status" value="1"/>
</dbReference>
<keyword evidence="3" id="KW-0963">Cytoplasm</keyword>
<keyword evidence="4 7" id="KW-0489">Methyltransferase</keyword>
<dbReference type="Proteomes" id="UP000794436">
    <property type="component" value="Unassembled WGS sequence"/>
</dbReference>
<dbReference type="EMBL" id="SPLM01000001">
    <property type="protein sequence ID" value="TMW69677.1"/>
    <property type="molecule type" value="Genomic_DNA"/>
</dbReference>
<comment type="caution">
    <text evidence="8">The sequence shown here is derived from an EMBL/GenBank/DDBJ whole genome shotgun (WGS) entry which is preliminary data.</text>
</comment>
<name>A0A8K1FS54_PYTOL</name>